<feature type="domain" description="HTH lysR-type" evidence="6">
    <location>
        <begin position="1"/>
        <end position="58"/>
    </location>
</feature>
<evidence type="ECO:0000313" key="7">
    <source>
        <dbReference type="EMBL" id="QUS41122.1"/>
    </source>
</evidence>
<evidence type="ECO:0000256" key="2">
    <source>
        <dbReference type="ARBA" id="ARBA00009437"/>
    </source>
</evidence>
<comment type="function">
    <text evidence="1">NodD regulates the expression of the nodABCFE genes which encode other nodulation proteins. NodD is also a negative regulator of its own expression. Binds flavonoids as inducers.</text>
</comment>
<proteinExistence type="inferred from homology"/>
<dbReference type="EMBL" id="CP036498">
    <property type="protein sequence ID" value="QUS41122.1"/>
    <property type="molecule type" value="Genomic_DNA"/>
</dbReference>
<dbReference type="PROSITE" id="PS50931">
    <property type="entry name" value="HTH_LYSR"/>
    <property type="match status" value="1"/>
</dbReference>
<dbReference type="InterPro" id="IPR036388">
    <property type="entry name" value="WH-like_DNA-bd_sf"/>
</dbReference>
<keyword evidence="5" id="KW-0804">Transcription</keyword>
<comment type="similarity">
    <text evidence="2">Belongs to the LysR transcriptional regulatory family.</text>
</comment>
<dbReference type="CDD" id="cd08414">
    <property type="entry name" value="PBP2_LTTR_aromatics_like"/>
    <property type="match status" value="1"/>
</dbReference>
<keyword evidence="4" id="KW-0238">DNA-binding</keyword>
<dbReference type="SUPFAM" id="SSF46785">
    <property type="entry name" value="Winged helix' DNA-binding domain"/>
    <property type="match status" value="1"/>
</dbReference>
<dbReference type="InterPro" id="IPR036390">
    <property type="entry name" value="WH_DNA-bd_sf"/>
</dbReference>
<dbReference type="InterPro" id="IPR005119">
    <property type="entry name" value="LysR_subst-bd"/>
</dbReference>
<evidence type="ECO:0000313" key="8">
    <source>
        <dbReference type="Proteomes" id="UP000682843"/>
    </source>
</evidence>
<dbReference type="Proteomes" id="UP000682843">
    <property type="component" value="Chromosome"/>
</dbReference>
<evidence type="ECO:0000259" key="6">
    <source>
        <dbReference type="PROSITE" id="PS50931"/>
    </source>
</evidence>
<evidence type="ECO:0000256" key="1">
    <source>
        <dbReference type="ARBA" id="ARBA00003502"/>
    </source>
</evidence>
<dbReference type="RefSeq" id="WP_211909723.1">
    <property type="nucleotide sequence ID" value="NZ_CP036498.1"/>
</dbReference>
<dbReference type="SUPFAM" id="SSF53850">
    <property type="entry name" value="Periplasmic binding protein-like II"/>
    <property type="match status" value="1"/>
</dbReference>
<dbReference type="Gene3D" id="3.40.190.10">
    <property type="entry name" value="Periplasmic binding protein-like II"/>
    <property type="match status" value="2"/>
</dbReference>
<keyword evidence="3" id="KW-0805">Transcription regulation</keyword>
<dbReference type="PANTHER" id="PTHR30346">
    <property type="entry name" value="TRANSCRIPTIONAL DUAL REGULATOR HCAR-RELATED"/>
    <property type="match status" value="1"/>
</dbReference>
<name>A0ABX8ACX8_9BRAD</name>
<evidence type="ECO:0000256" key="5">
    <source>
        <dbReference type="ARBA" id="ARBA00023163"/>
    </source>
</evidence>
<dbReference type="Gene3D" id="1.10.10.10">
    <property type="entry name" value="Winged helix-like DNA-binding domain superfamily/Winged helix DNA-binding domain"/>
    <property type="match status" value="1"/>
</dbReference>
<dbReference type="InterPro" id="IPR000847">
    <property type="entry name" value="LysR_HTH_N"/>
</dbReference>
<sequence length="319" mass="34907">MELRQLRQFVMLAETMNFRRAADRLNMAQPALSVSIRKLEDELRAPLFERSTRDMRLTAFGKLFLDHARRTLFEADQALRIAQSAAIGEAGTLSIGFVGTATYAALPRLIPAHRAAFPHVQLQLRESTSSEILAQIEQGSMDLGIVRAPVARTTECVLQTIEEDHLVLALHRDHPLAARDDLSLADLREEPFVTYSAAIVPSLHAMLSFACQNAGFVPKVSQEAVQVQTVISLVDSGLGVALVPSAATRNQSSNVRFRQLPDLQTMAPISLAIAHAPKWETAASRNFRALAATYRLPRPGDGLSIATRAMHGNEASLSI</sequence>
<dbReference type="Pfam" id="PF03466">
    <property type="entry name" value="LysR_substrate"/>
    <property type="match status" value="1"/>
</dbReference>
<gene>
    <name evidence="7" type="ORF">RPMA_21460</name>
</gene>
<protein>
    <submittedName>
        <fullName evidence="7">LysR family transcriptional regulator</fullName>
    </submittedName>
</protein>
<evidence type="ECO:0000256" key="4">
    <source>
        <dbReference type="ARBA" id="ARBA00023125"/>
    </source>
</evidence>
<dbReference type="Pfam" id="PF00126">
    <property type="entry name" value="HTH_1"/>
    <property type="match status" value="1"/>
</dbReference>
<keyword evidence="8" id="KW-1185">Reference proteome</keyword>
<reference evidence="7 8" key="1">
    <citation type="submission" date="2019-02" db="EMBL/GenBank/DDBJ databases">
        <title>Emended description of the genus Rhodopseudomonas and description of Rhodopseudomonas albus sp. nov., a non-phototrophic, heavy-metal-tolerant bacterium isolated from garden soil.</title>
        <authorList>
            <person name="Bao Z."/>
            <person name="Cao W.W."/>
            <person name="Sato Y."/>
            <person name="Nishizawa T."/>
            <person name="Zhao J."/>
            <person name="Guo Y."/>
            <person name="Ohta H."/>
        </authorList>
    </citation>
    <scope>NUCLEOTIDE SEQUENCE [LARGE SCALE GENOMIC DNA]</scope>
    <source>
        <strain evidence="7 8">SK50-23</strain>
    </source>
</reference>
<evidence type="ECO:0000256" key="3">
    <source>
        <dbReference type="ARBA" id="ARBA00023015"/>
    </source>
</evidence>
<dbReference type="PANTHER" id="PTHR30346:SF0">
    <property type="entry name" value="HCA OPERON TRANSCRIPTIONAL ACTIVATOR HCAR"/>
    <property type="match status" value="1"/>
</dbReference>
<dbReference type="PRINTS" id="PR00039">
    <property type="entry name" value="HTHLYSR"/>
</dbReference>
<organism evidence="7 8">
    <name type="scientific">Tardiphaga alba</name>
    <dbReference type="NCBI Taxonomy" id="340268"/>
    <lineage>
        <taxon>Bacteria</taxon>
        <taxon>Pseudomonadati</taxon>
        <taxon>Pseudomonadota</taxon>
        <taxon>Alphaproteobacteria</taxon>
        <taxon>Hyphomicrobiales</taxon>
        <taxon>Nitrobacteraceae</taxon>
        <taxon>Tardiphaga</taxon>
    </lineage>
</organism>
<accession>A0ABX8ACX8</accession>